<feature type="compositionally biased region" description="Pro residues" evidence="5">
    <location>
        <begin position="1"/>
        <end position="11"/>
    </location>
</feature>
<feature type="transmembrane region" description="Helical" evidence="6">
    <location>
        <begin position="135"/>
        <end position="156"/>
    </location>
</feature>
<feature type="transmembrane region" description="Helical" evidence="6">
    <location>
        <begin position="102"/>
        <end position="123"/>
    </location>
</feature>
<dbReference type="Proteomes" id="UP000269289">
    <property type="component" value="Unassembled WGS sequence"/>
</dbReference>
<feature type="transmembrane region" description="Helical" evidence="6">
    <location>
        <begin position="187"/>
        <end position="208"/>
    </location>
</feature>
<evidence type="ECO:0000256" key="1">
    <source>
        <dbReference type="ARBA" id="ARBA00004141"/>
    </source>
</evidence>
<evidence type="ECO:0000256" key="5">
    <source>
        <dbReference type="SAM" id="MobiDB-lite"/>
    </source>
</evidence>
<dbReference type="InterPro" id="IPR051533">
    <property type="entry name" value="WaaL-like"/>
</dbReference>
<feature type="compositionally biased region" description="Basic residues" evidence="5">
    <location>
        <begin position="480"/>
        <end position="495"/>
    </location>
</feature>
<name>A0A3M2INK8_9CELL</name>
<evidence type="ECO:0000256" key="6">
    <source>
        <dbReference type="SAM" id="Phobius"/>
    </source>
</evidence>
<evidence type="ECO:0000256" key="3">
    <source>
        <dbReference type="ARBA" id="ARBA00022989"/>
    </source>
</evidence>
<feature type="region of interest" description="Disordered" evidence="5">
    <location>
        <begin position="459"/>
        <end position="505"/>
    </location>
</feature>
<feature type="transmembrane region" description="Helical" evidence="6">
    <location>
        <begin position="252"/>
        <end position="270"/>
    </location>
</feature>
<gene>
    <name evidence="8" type="ORF">EBM89_19375</name>
</gene>
<dbReference type="PANTHER" id="PTHR37422:SF13">
    <property type="entry name" value="LIPOPOLYSACCHARIDE BIOSYNTHESIS PROTEIN PA4999-RELATED"/>
    <property type="match status" value="1"/>
</dbReference>
<keyword evidence="4 6" id="KW-0472">Membrane</keyword>
<keyword evidence="2 6" id="KW-0812">Transmembrane</keyword>
<proteinExistence type="predicted"/>
<dbReference type="InterPro" id="IPR007016">
    <property type="entry name" value="O-antigen_ligase-rel_domated"/>
</dbReference>
<feature type="transmembrane region" description="Helical" evidence="6">
    <location>
        <begin position="162"/>
        <end position="180"/>
    </location>
</feature>
<comment type="subcellular location">
    <subcellularLocation>
        <location evidence="1">Membrane</location>
        <topology evidence="1">Multi-pass membrane protein</topology>
    </subcellularLocation>
</comment>
<feature type="transmembrane region" description="Helical" evidence="6">
    <location>
        <begin position="228"/>
        <end position="245"/>
    </location>
</feature>
<feature type="transmembrane region" description="Helical" evidence="6">
    <location>
        <begin position="374"/>
        <end position="397"/>
    </location>
</feature>
<comment type="caution">
    <text evidence="8">The sequence shown here is derived from an EMBL/GenBank/DDBJ whole genome shotgun (WGS) entry which is preliminary data.</text>
</comment>
<keyword evidence="8" id="KW-0436">Ligase</keyword>
<feature type="domain" description="O-antigen ligase-related" evidence="7">
    <location>
        <begin position="261"/>
        <end position="387"/>
    </location>
</feature>
<feature type="transmembrane region" description="Helical" evidence="6">
    <location>
        <begin position="427"/>
        <end position="447"/>
    </location>
</feature>
<feature type="region of interest" description="Disordered" evidence="5">
    <location>
        <begin position="1"/>
        <end position="21"/>
    </location>
</feature>
<feature type="transmembrane region" description="Helical" evidence="6">
    <location>
        <begin position="276"/>
        <end position="293"/>
    </location>
</feature>
<reference evidence="8 9" key="1">
    <citation type="submission" date="2018-10" db="EMBL/GenBank/DDBJ databases">
        <title>Isolation, diversity and antifungal activity of actinobacteria from wheat.</title>
        <authorList>
            <person name="Han C."/>
        </authorList>
    </citation>
    <scope>NUCLEOTIDE SEQUENCE [LARGE SCALE GENOMIC DNA]</scope>
    <source>
        <strain evidence="8 9">NEAU-YY56</strain>
    </source>
</reference>
<dbReference type="OrthoDB" id="3837781at2"/>
<evidence type="ECO:0000256" key="2">
    <source>
        <dbReference type="ARBA" id="ARBA00022692"/>
    </source>
</evidence>
<organism evidence="8 9">
    <name type="scientific">Cellulomonas triticagri</name>
    <dbReference type="NCBI Taxonomy" id="2483352"/>
    <lineage>
        <taxon>Bacteria</taxon>
        <taxon>Bacillati</taxon>
        <taxon>Actinomycetota</taxon>
        <taxon>Actinomycetes</taxon>
        <taxon>Micrococcales</taxon>
        <taxon>Cellulomonadaceae</taxon>
        <taxon>Cellulomonas</taxon>
    </lineage>
</organism>
<dbReference type="PANTHER" id="PTHR37422">
    <property type="entry name" value="TEICHURONIC ACID BIOSYNTHESIS PROTEIN TUAE"/>
    <property type="match status" value="1"/>
</dbReference>
<evidence type="ECO:0000256" key="4">
    <source>
        <dbReference type="ARBA" id="ARBA00023136"/>
    </source>
</evidence>
<evidence type="ECO:0000259" key="7">
    <source>
        <dbReference type="Pfam" id="PF04932"/>
    </source>
</evidence>
<protein>
    <submittedName>
        <fullName evidence="8">O-antigen ligase domain-containing protein</fullName>
    </submittedName>
</protein>
<keyword evidence="3 6" id="KW-1133">Transmembrane helix</keyword>
<dbReference type="RefSeq" id="WP_122151232.1">
    <property type="nucleotide sequence ID" value="NZ_RFFI01000177.1"/>
</dbReference>
<accession>A0A3M2INK8</accession>
<dbReference type="Pfam" id="PF04932">
    <property type="entry name" value="Wzy_C"/>
    <property type="match status" value="1"/>
</dbReference>
<dbReference type="EMBL" id="RFFI01000177">
    <property type="protein sequence ID" value="RMI03502.1"/>
    <property type="molecule type" value="Genomic_DNA"/>
</dbReference>
<dbReference type="AlphaFoldDB" id="A0A3M2INK8"/>
<feature type="transmembrane region" description="Helical" evidence="6">
    <location>
        <begin position="300"/>
        <end position="317"/>
    </location>
</feature>
<sequence>MTTTTPAPPTTPGDDLAPGVRPHRLGLAPGVLERVPRATPTRRVLLAGGLVALGVVLALLTSVEPYLTVGVGLVVLVVGLTLREPLALPILGMPLLLLVNRVGGALSLSDFVLFVGFWPALLFCRRPLSRPMRHVLWASAFYQATVLFTVIANPYVANVVEWFHSWLLVGGALLVGWAIGAAGKARLALGLFVAGAVVVALFALAQFVVNLASGNTGPVYLNEPLMMHKNYIGCVLAFAAIIVYTRPRWLRWNDLVCLGLFGLFLAGILVAQSRQALIGLAVAVAIVALRPDPHRHRSKVVLVAIAGAAVVVGTLVQDQLESGDQYNSAYQRLTWFAQSVEIWQQYPWFGAGLRWWYTDRFTESFQPPNAEFEMLSSGGLVGLVGFLLMFLVILVVLWRVDPRYGTLAFVMVLMRFVQGQFDLFWVAAQVSIPFVIAGICLGAHAYAARSGAGDDGLPRTVAAPAGPVREPGPADSAAGRRARHAQPDRPRRRRLPLPIGHKEHA</sequence>
<dbReference type="GO" id="GO:0016874">
    <property type="term" value="F:ligase activity"/>
    <property type="evidence" value="ECO:0007669"/>
    <property type="project" value="UniProtKB-KW"/>
</dbReference>
<feature type="transmembrane region" description="Helical" evidence="6">
    <location>
        <begin position="44"/>
        <end position="61"/>
    </location>
</feature>
<keyword evidence="9" id="KW-1185">Reference proteome</keyword>
<evidence type="ECO:0000313" key="8">
    <source>
        <dbReference type="EMBL" id="RMI03502.1"/>
    </source>
</evidence>
<evidence type="ECO:0000313" key="9">
    <source>
        <dbReference type="Proteomes" id="UP000269289"/>
    </source>
</evidence>
<dbReference type="GO" id="GO:0016020">
    <property type="term" value="C:membrane"/>
    <property type="evidence" value="ECO:0007669"/>
    <property type="project" value="UniProtKB-SubCell"/>
</dbReference>